<evidence type="ECO:0000313" key="2">
    <source>
        <dbReference type="EMBL" id="KAF2538705.1"/>
    </source>
</evidence>
<dbReference type="AlphaFoldDB" id="A0A8S9FXT3"/>
<accession>A0A8S9FXT3</accession>
<name>A0A8S9FXT3_BRACR</name>
<gene>
    <name evidence="2" type="ORF">F2Q68_00022127</name>
</gene>
<dbReference type="PANTHER" id="PTHR21732">
    <property type="entry name" value="MYB/SANT-LIKE DNA-BINDING DOMAIN-CONTAINING PROTEIN 4"/>
    <property type="match status" value="1"/>
</dbReference>
<dbReference type="InterPro" id="IPR026162">
    <property type="entry name" value="MSANTD4"/>
</dbReference>
<dbReference type="PANTHER" id="PTHR21732:SF0">
    <property type="entry name" value="MYB_SANT-LIKE DNA-BINDING DOMAIN-CONTAINING PROTEIN 4"/>
    <property type="match status" value="1"/>
</dbReference>
<dbReference type="Proteomes" id="UP000712281">
    <property type="component" value="Unassembled WGS sequence"/>
</dbReference>
<reference evidence="2" key="1">
    <citation type="submission" date="2019-12" db="EMBL/GenBank/DDBJ databases">
        <title>Genome sequencing and annotation of Brassica cretica.</title>
        <authorList>
            <person name="Studholme D.J."/>
            <person name="Sarris P.F."/>
        </authorList>
    </citation>
    <scope>NUCLEOTIDE SEQUENCE</scope>
    <source>
        <strain evidence="2">PFS-001/15</strain>
        <tissue evidence="2">Leaf</tissue>
    </source>
</reference>
<feature type="region of interest" description="Disordered" evidence="1">
    <location>
        <begin position="89"/>
        <end position="123"/>
    </location>
</feature>
<protein>
    <submittedName>
        <fullName evidence="2">Uncharacterized protein</fullName>
    </submittedName>
</protein>
<evidence type="ECO:0000313" key="3">
    <source>
        <dbReference type="Proteomes" id="UP000712281"/>
    </source>
</evidence>
<dbReference type="Gene3D" id="1.20.5.170">
    <property type="match status" value="1"/>
</dbReference>
<dbReference type="EMBL" id="QGKW02002228">
    <property type="protein sequence ID" value="KAF2538705.1"/>
    <property type="molecule type" value="Genomic_DNA"/>
</dbReference>
<proteinExistence type="predicted"/>
<sequence length="213" mass="23944">MILAFVFYVDQLAPTTLRILDAYVIHKSRDLRAYLSGVLSESRGDVPRFVDQSIGANQNGDQTVQNSSAEVRLPSRTAQDDRAVYRLDPLTSGMKLRPSPRPEDRSDRTSTLPSQPSRQARVNSRARLDLDHARLDVDHARLDLDHARLDVDHARLNEDHARLDLDHVRLDLGGEETKDGHAFSSGGPSRQSRKRPYRYPVHPSGSDEPGHLD</sequence>
<feature type="region of interest" description="Disordered" evidence="1">
    <location>
        <begin position="175"/>
        <end position="213"/>
    </location>
</feature>
<feature type="compositionally biased region" description="Polar residues" evidence="1">
    <location>
        <begin position="109"/>
        <end position="122"/>
    </location>
</feature>
<evidence type="ECO:0000256" key="1">
    <source>
        <dbReference type="SAM" id="MobiDB-lite"/>
    </source>
</evidence>
<organism evidence="2 3">
    <name type="scientific">Brassica cretica</name>
    <name type="common">Mustard</name>
    <dbReference type="NCBI Taxonomy" id="69181"/>
    <lineage>
        <taxon>Eukaryota</taxon>
        <taxon>Viridiplantae</taxon>
        <taxon>Streptophyta</taxon>
        <taxon>Embryophyta</taxon>
        <taxon>Tracheophyta</taxon>
        <taxon>Spermatophyta</taxon>
        <taxon>Magnoliopsida</taxon>
        <taxon>eudicotyledons</taxon>
        <taxon>Gunneridae</taxon>
        <taxon>Pentapetalae</taxon>
        <taxon>rosids</taxon>
        <taxon>malvids</taxon>
        <taxon>Brassicales</taxon>
        <taxon>Brassicaceae</taxon>
        <taxon>Brassiceae</taxon>
        <taxon>Brassica</taxon>
    </lineage>
</organism>
<comment type="caution">
    <text evidence="2">The sequence shown here is derived from an EMBL/GenBank/DDBJ whole genome shotgun (WGS) entry which is preliminary data.</text>
</comment>